<dbReference type="InterPro" id="IPR002885">
    <property type="entry name" value="PPR_rpt"/>
</dbReference>
<name>A0AAV9NNR0_9EURO</name>
<evidence type="ECO:0000256" key="4">
    <source>
        <dbReference type="SAM" id="MobiDB-lite"/>
    </source>
</evidence>
<dbReference type="RefSeq" id="XP_064709817.1">
    <property type="nucleotide sequence ID" value="XM_064853418.1"/>
</dbReference>
<evidence type="ECO:0000256" key="2">
    <source>
        <dbReference type="ARBA" id="ARBA00022946"/>
    </source>
</evidence>
<evidence type="ECO:0000256" key="3">
    <source>
        <dbReference type="ARBA" id="ARBA00023128"/>
    </source>
</evidence>
<reference evidence="5 6" key="1">
    <citation type="submission" date="2023-08" db="EMBL/GenBank/DDBJ databases">
        <title>Black Yeasts Isolated from many extreme environments.</title>
        <authorList>
            <person name="Coleine C."/>
            <person name="Stajich J.E."/>
            <person name="Selbmann L."/>
        </authorList>
    </citation>
    <scope>NUCLEOTIDE SEQUENCE [LARGE SCALE GENOMIC DNA]</scope>
    <source>
        <strain evidence="5 6">CCFEE 5792</strain>
    </source>
</reference>
<dbReference type="Pfam" id="PF12921">
    <property type="entry name" value="ATP13"/>
    <property type="match status" value="1"/>
</dbReference>
<sequence length="618" mass="72069">MWELVKEGHPDRILLALLNPTVALDFVSTATDDDFADAICALDPDYFITPFRDLHYHLNPSMETQPTFRTIRSFEERTNTFLKILRKLIADREAAARTITLRVYCHLLKSSAVCGRADLAKEIFYQSLPEDRLVPDRACYNYLMEALIWNNLYSGRERHKLRVTADRLEIRSRLDRHRNYAGHGVTTPSNPENPDSIRLQVLKIFNDLVRQQISGDEATFCHLMVAMGREGDMKGVKSVMKSVWNIDVDALNNLDEKELEPPMTYEKNSILRPSERLLFTIAHIFSSNNQVETASTLLEYISRHYTIKVPNRVWNHLLGWAYSIFSQGRPWHRKRGINIGRPSAAAVESLFIVLQGEPYNIELGIIPLHYRIRVRLAKRVLDVLLDDVRNCLKQLDEDRHALDGIYDKMRLLMSEYSLTHQNDLATEDFLNLRREYILTSLRVEAHLQLMIKDLRNIFKETYFAGGRKIGNWAWQRLPNLILEWSEFLPSLLPYYTPTGHVVLSTREHRLQAIREKNGFQTRRAGHLRNILDTFSPFKLMKASWECSSGERAISKYFKDMWGPNREDFSTDWVADEEMKGRTWRQAEPAYRSPLRPAPEWPESGWTPWPNPPHPRPRT</sequence>
<accession>A0AAV9NNR0</accession>
<organism evidence="5 6">
    <name type="scientific">Exophiala bonariae</name>
    <dbReference type="NCBI Taxonomy" id="1690606"/>
    <lineage>
        <taxon>Eukaryota</taxon>
        <taxon>Fungi</taxon>
        <taxon>Dikarya</taxon>
        <taxon>Ascomycota</taxon>
        <taxon>Pezizomycotina</taxon>
        <taxon>Eurotiomycetes</taxon>
        <taxon>Chaetothyriomycetidae</taxon>
        <taxon>Chaetothyriales</taxon>
        <taxon>Herpotrichiellaceae</taxon>
        <taxon>Exophiala</taxon>
    </lineage>
</organism>
<dbReference type="GeneID" id="89978038"/>
<evidence type="ECO:0000256" key="1">
    <source>
        <dbReference type="ARBA" id="ARBA00004173"/>
    </source>
</evidence>
<proteinExistence type="predicted"/>
<comment type="caution">
    <text evidence="5">The sequence shown here is derived from an EMBL/GenBank/DDBJ whole genome shotgun (WGS) entry which is preliminary data.</text>
</comment>
<dbReference type="Proteomes" id="UP001358417">
    <property type="component" value="Unassembled WGS sequence"/>
</dbReference>
<dbReference type="GO" id="GO:0005739">
    <property type="term" value="C:mitochondrion"/>
    <property type="evidence" value="ECO:0007669"/>
    <property type="project" value="UniProtKB-SubCell"/>
</dbReference>
<keyword evidence="3" id="KW-0496">Mitochondrion</keyword>
<keyword evidence="2" id="KW-0809">Transit peptide</keyword>
<keyword evidence="6" id="KW-1185">Reference proteome</keyword>
<dbReference type="Gene3D" id="1.25.40.10">
    <property type="entry name" value="Tetratricopeptide repeat domain"/>
    <property type="match status" value="1"/>
</dbReference>
<feature type="compositionally biased region" description="Pro residues" evidence="4">
    <location>
        <begin position="608"/>
        <end position="618"/>
    </location>
</feature>
<evidence type="ECO:0000313" key="6">
    <source>
        <dbReference type="Proteomes" id="UP001358417"/>
    </source>
</evidence>
<evidence type="ECO:0000313" key="5">
    <source>
        <dbReference type="EMBL" id="KAK5059996.1"/>
    </source>
</evidence>
<dbReference type="InterPro" id="IPR024319">
    <property type="entry name" value="ATPase_expression_mit"/>
</dbReference>
<gene>
    <name evidence="5" type="ORF">LTR84_009880</name>
</gene>
<comment type="subcellular location">
    <subcellularLocation>
        <location evidence="1">Mitochondrion</location>
    </subcellularLocation>
</comment>
<dbReference type="EMBL" id="JAVRRD010000004">
    <property type="protein sequence ID" value="KAK5059996.1"/>
    <property type="molecule type" value="Genomic_DNA"/>
</dbReference>
<dbReference type="AlphaFoldDB" id="A0AAV9NNR0"/>
<dbReference type="InterPro" id="IPR011990">
    <property type="entry name" value="TPR-like_helical_dom_sf"/>
</dbReference>
<protein>
    <submittedName>
        <fullName evidence="5">Uncharacterized protein</fullName>
    </submittedName>
</protein>
<feature type="region of interest" description="Disordered" evidence="4">
    <location>
        <begin position="581"/>
        <end position="618"/>
    </location>
</feature>
<dbReference type="Pfam" id="PF13812">
    <property type="entry name" value="PPR_3"/>
    <property type="match status" value="1"/>
</dbReference>